<dbReference type="EnsemblPlants" id="LPERR05G20390.1">
    <property type="protein sequence ID" value="LPERR05G20390.1"/>
    <property type="gene ID" value="LPERR05G20390"/>
</dbReference>
<dbReference type="HOGENOM" id="CLU_1799231_0_0_1"/>
<evidence type="ECO:0000313" key="1">
    <source>
        <dbReference type="EnsemblPlants" id="LPERR05G20390.1"/>
    </source>
</evidence>
<protein>
    <recommendedName>
        <fullName evidence="3">Peptidase C1A papain C-terminal domain-containing protein</fullName>
    </recommendedName>
</protein>
<reference evidence="1 2" key="1">
    <citation type="submission" date="2012-08" db="EMBL/GenBank/DDBJ databases">
        <title>Oryza genome evolution.</title>
        <authorList>
            <person name="Wing R.A."/>
        </authorList>
    </citation>
    <scope>NUCLEOTIDE SEQUENCE</scope>
</reference>
<reference evidence="2" key="2">
    <citation type="submission" date="2013-12" db="EMBL/GenBank/DDBJ databases">
        <authorList>
            <person name="Yu Y."/>
            <person name="Lee S."/>
            <person name="de Baynast K."/>
            <person name="Wissotski M."/>
            <person name="Liu L."/>
            <person name="Talag J."/>
            <person name="Goicoechea J."/>
            <person name="Angelova A."/>
            <person name="Jetty R."/>
            <person name="Kudrna D."/>
            <person name="Golser W."/>
            <person name="Rivera L."/>
            <person name="Zhang J."/>
            <person name="Wing R."/>
        </authorList>
    </citation>
    <scope>NUCLEOTIDE SEQUENCE</scope>
</reference>
<evidence type="ECO:0008006" key="3">
    <source>
        <dbReference type="Google" id="ProtNLM"/>
    </source>
</evidence>
<evidence type="ECO:0000313" key="2">
    <source>
        <dbReference type="Proteomes" id="UP000032180"/>
    </source>
</evidence>
<dbReference type="Gene3D" id="3.90.70.10">
    <property type="entry name" value="Cysteine proteinases"/>
    <property type="match status" value="1"/>
</dbReference>
<dbReference type="Proteomes" id="UP000032180">
    <property type="component" value="Chromosome 5"/>
</dbReference>
<proteinExistence type="predicted"/>
<sequence length="144" mass="16460">MVRRLLNVLRTEGVLMEEDFTNIHAGRLQMKDCYRCCLESIREYSPYDIFDMREALRQMRATGPLLAVIDISENYDNCRDSGHIYSFEPENVVVDESDEPVTHAICVVAFVIEKGTACFDCQDSQGPNWSKVGVRLVNRGLFVC</sequence>
<accession>A0A0D9WJA8</accession>
<dbReference type="SUPFAM" id="SSF54001">
    <property type="entry name" value="Cysteine proteinases"/>
    <property type="match status" value="1"/>
</dbReference>
<dbReference type="InterPro" id="IPR038765">
    <property type="entry name" value="Papain-like_cys_pep_sf"/>
</dbReference>
<reference evidence="1" key="3">
    <citation type="submission" date="2015-04" db="UniProtKB">
        <authorList>
            <consortium name="EnsemblPlants"/>
        </authorList>
    </citation>
    <scope>IDENTIFICATION</scope>
</reference>
<organism evidence="1 2">
    <name type="scientific">Leersia perrieri</name>
    <dbReference type="NCBI Taxonomy" id="77586"/>
    <lineage>
        <taxon>Eukaryota</taxon>
        <taxon>Viridiplantae</taxon>
        <taxon>Streptophyta</taxon>
        <taxon>Embryophyta</taxon>
        <taxon>Tracheophyta</taxon>
        <taxon>Spermatophyta</taxon>
        <taxon>Magnoliopsida</taxon>
        <taxon>Liliopsida</taxon>
        <taxon>Poales</taxon>
        <taxon>Poaceae</taxon>
        <taxon>BOP clade</taxon>
        <taxon>Oryzoideae</taxon>
        <taxon>Oryzeae</taxon>
        <taxon>Oryzinae</taxon>
        <taxon>Leersia</taxon>
    </lineage>
</organism>
<keyword evidence="2" id="KW-1185">Reference proteome</keyword>
<name>A0A0D9WJA8_9ORYZ</name>
<dbReference type="AlphaFoldDB" id="A0A0D9WJA8"/>
<dbReference type="Gramene" id="LPERR05G20390.1">
    <property type="protein sequence ID" value="LPERR05G20390.1"/>
    <property type="gene ID" value="LPERR05G20390"/>
</dbReference>